<dbReference type="SUPFAM" id="SSF53383">
    <property type="entry name" value="PLP-dependent transferases"/>
    <property type="match status" value="1"/>
</dbReference>
<comment type="cofactor">
    <cofactor evidence="1">
        <name>pyridoxal 5'-phosphate</name>
        <dbReference type="ChEBI" id="CHEBI:597326"/>
    </cofactor>
</comment>
<dbReference type="GO" id="GO:0030170">
    <property type="term" value="F:pyridoxal phosphate binding"/>
    <property type="evidence" value="ECO:0007669"/>
    <property type="project" value="InterPro"/>
</dbReference>
<reference evidence="4 5" key="1">
    <citation type="submission" date="2021-01" db="EMBL/GenBank/DDBJ databases">
        <title>Cercospora kikuchii MAFF 305040 whole genome shotgun sequence.</title>
        <authorList>
            <person name="Kashiwa T."/>
            <person name="Suzuki T."/>
        </authorList>
    </citation>
    <scope>NUCLEOTIDE SEQUENCE [LARGE SCALE GENOMIC DNA]</scope>
    <source>
        <strain evidence="4 5">MAFF 305040</strain>
    </source>
</reference>
<evidence type="ECO:0000256" key="1">
    <source>
        <dbReference type="ARBA" id="ARBA00001933"/>
    </source>
</evidence>
<dbReference type="PANTHER" id="PTHR43713:SF3">
    <property type="entry name" value="GLUTAMATE-1-SEMIALDEHYDE 2,1-AMINOMUTASE 1, CHLOROPLASTIC-RELATED"/>
    <property type="match status" value="1"/>
</dbReference>
<evidence type="ECO:0000313" key="5">
    <source>
        <dbReference type="Proteomes" id="UP000825890"/>
    </source>
</evidence>
<name>A0A9P3FBY8_9PEZI</name>
<comment type="similarity">
    <text evidence="3">Belongs to the class-III pyridoxal-phosphate-dependent aminotransferase family.</text>
</comment>
<keyword evidence="2 3" id="KW-0663">Pyridoxal phosphate</keyword>
<dbReference type="RefSeq" id="XP_044656115.1">
    <property type="nucleotide sequence ID" value="XM_044800180.1"/>
</dbReference>
<dbReference type="Proteomes" id="UP000825890">
    <property type="component" value="Unassembled WGS sequence"/>
</dbReference>
<accession>A0A9P3FBY8</accession>
<dbReference type="Gene3D" id="3.90.1150.10">
    <property type="entry name" value="Aspartate Aminotransferase, domain 1"/>
    <property type="match status" value="1"/>
</dbReference>
<dbReference type="Gene3D" id="3.40.640.10">
    <property type="entry name" value="Type I PLP-dependent aspartate aminotransferase-like (Major domain)"/>
    <property type="match status" value="1"/>
</dbReference>
<evidence type="ECO:0000256" key="3">
    <source>
        <dbReference type="RuleBase" id="RU003560"/>
    </source>
</evidence>
<dbReference type="GO" id="GO:0008483">
    <property type="term" value="F:transaminase activity"/>
    <property type="evidence" value="ECO:0007669"/>
    <property type="project" value="InterPro"/>
</dbReference>
<dbReference type="InterPro" id="IPR015424">
    <property type="entry name" value="PyrdxlP-dep_Trfase"/>
</dbReference>
<dbReference type="GeneID" id="68290502"/>
<dbReference type="AlphaFoldDB" id="A0A9P3FBY8"/>
<evidence type="ECO:0000313" key="4">
    <source>
        <dbReference type="EMBL" id="GIZ41628.1"/>
    </source>
</evidence>
<dbReference type="InterPro" id="IPR015421">
    <property type="entry name" value="PyrdxlP-dep_Trfase_major"/>
</dbReference>
<dbReference type="Pfam" id="PF00202">
    <property type="entry name" value="Aminotran_3"/>
    <property type="match status" value="1"/>
</dbReference>
<protein>
    <recommendedName>
        <fullName evidence="6">Glutamate-1-semialdehyde 2,1-aminomutase</fullName>
    </recommendedName>
</protein>
<sequence>MLSSQSISQALSSLEQAFTLQNPTSQALYQNATQSLPGGNTRTVLFYSPFPLYITSASGAHLHSADGDTYLDLLGEYTAGLYGHSDPTIMSAINQALQKGVSFGGHHSDEARLASLVQQRFPTMELIRFTNSGTEANLMALAAAKVHTGRKKILVFGEAYHGGVFLFGGGVSSKINAPHEYLIATYNDIASVRKLVDANAQDLAAIILEPMIGSGGAIPADREFLVQLRKIATAAGAVLIYDEVMTSRMYSGGGVQSDIPPDCRPDLSTLGKYIGGGMSFGAFGGKREIMELFDPRKPGGLAHAGTFNNNVLTMAAGSAGMEHVFTPTRAEALHRTGEELRKRLNETGKGTLLKVTGLGSVMCFHFTRTPAEQVKTVADMPDEDLRLTALLHLFLLNKGYYIARRGFLALSLVLTDAGLDGFVQAVKDFVEEYKPLLESKSNSVASKL</sequence>
<dbReference type="PANTHER" id="PTHR43713">
    <property type="entry name" value="GLUTAMATE-1-SEMIALDEHYDE 2,1-AMINOMUTASE"/>
    <property type="match status" value="1"/>
</dbReference>
<organism evidence="4 5">
    <name type="scientific">Cercospora kikuchii</name>
    <dbReference type="NCBI Taxonomy" id="84275"/>
    <lineage>
        <taxon>Eukaryota</taxon>
        <taxon>Fungi</taxon>
        <taxon>Dikarya</taxon>
        <taxon>Ascomycota</taxon>
        <taxon>Pezizomycotina</taxon>
        <taxon>Dothideomycetes</taxon>
        <taxon>Dothideomycetidae</taxon>
        <taxon>Mycosphaerellales</taxon>
        <taxon>Mycosphaerellaceae</taxon>
        <taxon>Cercospora</taxon>
    </lineage>
</organism>
<keyword evidence="5" id="KW-1185">Reference proteome</keyword>
<evidence type="ECO:0000256" key="2">
    <source>
        <dbReference type="ARBA" id="ARBA00022898"/>
    </source>
</evidence>
<dbReference type="InterPro" id="IPR015422">
    <property type="entry name" value="PyrdxlP-dep_Trfase_small"/>
</dbReference>
<comment type="caution">
    <text evidence="4">The sequence shown here is derived from an EMBL/GenBank/DDBJ whole genome shotgun (WGS) entry which is preliminary data.</text>
</comment>
<dbReference type="OrthoDB" id="425114at2759"/>
<gene>
    <name evidence="4" type="ORF">CKM354_000492700</name>
</gene>
<dbReference type="InterPro" id="IPR005814">
    <property type="entry name" value="Aminotrans_3"/>
</dbReference>
<evidence type="ECO:0008006" key="6">
    <source>
        <dbReference type="Google" id="ProtNLM"/>
    </source>
</evidence>
<proteinExistence type="inferred from homology"/>
<dbReference type="EMBL" id="BOLY01000003">
    <property type="protein sequence ID" value="GIZ41628.1"/>
    <property type="molecule type" value="Genomic_DNA"/>
</dbReference>